<dbReference type="GO" id="GO:0103026">
    <property type="term" value="F:fructose-1-phosphatase activity"/>
    <property type="evidence" value="ECO:0007669"/>
    <property type="project" value="RHEA"/>
</dbReference>
<dbReference type="InterPro" id="IPR002791">
    <property type="entry name" value="ARMT1-like_metal-bd"/>
</dbReference>
<keyword evidence="10" id="KW-0489">Methyltransferase</keyword>
<comment type="cofactor">
    <cofactor evidence="10">
        <name>Mn(2+)</name>
        <dbReference type="ChEBI" id="CHEBI:29035"/>
    </cofactor>
    <cofactor evidence="10">
        <name>Ni(2+)</name>
        <dbReference type="ChEBI" id="CHEBI:49786"/>
    </cofactor>
</comment>
<reference evidence="13" key="1">
    <citation type="submission" date="2017-02" db="UniProtKB">
        <authorList>
            <consortium name="WormBaseParasite"/>
        </authorList>
    </citation>
    <scope>IDENTIFICATION</scope>
</reference>
<keyword evidence="12" id="KW-1185">Reference proteome</keyword>
<dbReference type="PANTHER" id="PTHR12260:SF6">
    <property type="entry name" value="DAMAGE-CONTROL PHOSPHATASE ARMT1"/>
    <property type="match status" value="1"/>
</dbReference>
<comment type="domain">
    <text evidence="10">Subfamily III proteins have a conserved RTxK motif about 40-50 residues from the C-terminus; the threonine may be replaced by serine or cysteine.</text>
</comment>
<keyword evidence="7 10" id="KW-0464">Manganese</keyword>
<dbReference type="SUPFAM" id="SSF111321">
    <property type="entry name" value="AF1104-like"/>
    <property type="match status" value="1"/>
</dbReference>
<keyword evidence="5 10" id="KW-0479">Metal-binding</keyword>
<feature type="domain" description="Damage-control phosphatase ARMT1-like metal-binding" evidence="11">
    <location>
        <begin position="17"/>
        <end position="389"/>
    </location>
</feature>
<dbReference type="GO" id="GO:0097023">
    <property type="term" value="F:fructose 6-phosphate aldolase activity"/>
    <property type="evidence" value="ECO:0007669"/>
    <property type="project" value="RHEA"/>
</dbReference>
<comment type="similarity">
    <text evidence="3 10">Belongs to the damage-control phosphatase family. Sugar phosphate phosphatase III subfamily.</text>
</comment>
<dbReference type="InterPro" id="IPR039763">
    <property type="entry name" value="ARMT1"/>
</dbReference>
<dbReference type="Gene3D" id="3.40.50.10880">
    <property type="entry name" value="Uncharacterised protein PF01937, DUF89, domain 3"/>
    <property type="match status" value="1"/>
</dbReference>
<organism evidence="12 13">
    <name type="scientific">Parastrongyloides trichosuri</name>
    <name type="common">Possum-specific nematode worm</name>
    <dbReference type="NCBI Taxonomy" id="131310"/>
    <lineage>
        <taxon>Eukaryota</taxon>
        <taxon>Metazoa</taxon>
        <taxon>Ecdysozoa</taxon>
        <taxon>Nematoda</taxon>
        <taxon>Chromadorea</taxon>
        <taxon>Rhabditida</taxon>
        <taxon>Tylenchina</taxon>
        <taxon>Panagrolaimomorpha</taxon>
        <taxon>Strongyloidoidea</taxon>
        <taxon>Strongyloididae</taxon>
        <taxon>Parastrongyloides</taxon>
    </lineage>
</organism>
<evidence type="ECO:0000256" key="9">
    <source>
        <dbReference type="ARBA" id="ARBA00048809"/>
    </source>
</evidence>
<proteinExistence type="inferred from homology"/>
<keyword evidence="10" id="KW-0808">Transferase</keyword>
<dbReference type="STRING" id="131310.A0A0N4ZS62"/>
<evidence type="ECO:0000313" key="13">
    <source>
        <dbReference type="WBParaSite" id="PTRK_0001134300.1"/>
    </source>
</evidence>
<evidence type="ECO:0000256" key="1">
    <source>
        <dbReference type="ARBA" id="ARBA00000807"/>
    </source>
</evidence>
<evidence type="ECO:0000256" key="3">
    <source>
        <dbReference type="ARBA" id="ARBA00009519"/>
    </source>
</evidence>
<dbReference type="AlphaFoldDB" id="A0A0N4ZS62"/>
<dbReference type="EC" id="3.1.3.-" evidence="10"/>
<comment type="catalytic activity">
    <reaction evidence="1 10">
        <text>L-glutamyl-[protein] + S-adenosyl-L-methionine = [protein]-L-glutamate 5-O-methyl ester + S-adenosyl-L-homocysteine</text>
        <dbReference type="Rhea" id="RHEA:24452"/>
        <dbReference type="Rhea" id="RHEA-COMP:10208"/>
        <dbReference type="Rhea" id="RHEA-COMP:10311"/>
        <dbReference type="ChEBI" id="CHEBI:29973"/>
        <dbReference type="ChEBI" id="CHEBI:57856"/>
        <dbReference type="ChEBI" id="CHEBI:59789"/>
        <dbReference type="ChEBI" id="CHEBI:82795"/>
    </reaction>
</comment>
<dbReference type="GO" id="GO:0032259">
    <property type="term" value="P:methylation"/>
    <property type="evidence" value="ECO:0007669"/>
    <property type="project" value="UniProtKB-KW"/>
</dbReference>
<dbReference type="GO" id="GO:0006974">
    <property type="term" value="P:DNA damage response"/>
    <property type="evidence" value="ECO:0007669"/>
    <property type="project" value="TreeGrafter"/>
</dbReference>
<dbReference type="GO" id="GO:0008983">
    <property type="term" value="F:protein-glutamate O-methyltransferase activity"/>
    <property type="evidence" value="ECO:0007669"/>
    <property type="project" value="RHEA"/>
</dbReference>
<dbReference type="GO" id="GO:0005634">
    <property type="term" value="C:nucleus"/>
    <property type="evidence" value="ECO:0007669"/>
    <property type="project" value="TreeGrafter"/>
</dbReference>
<keyword evidence="6 10" id="KW-0378">Hydrolase</keyword>
<comment type="function">
    <text evidence="8 10">Metal-dependent phosphatase that shows phosphatase activity against several substrates, including fructose-1-phosphate and fructose-6-phosphate. Its preference for fructose-1-phosphate, a strong glycating agent that causes DNA damage rather than a canonical yeast metabolite, suggests a damage-control function in hexose phosphate metabolism. Has also been shown to have O-methyltransferase activity that methylates glutamate residues of target proteins to form gamma-glutamyl methyl ester residues. Possibly methylates PCNA, suggesting it is involved in the DNA damage response.</text>
</comment>
<comment type="catalytic activity">
    <reaction evidence="9 10">
        <text>beta-D-fructose 6-phosphate = dihydroxyacetone + D-glyceraldehyde 3-phosphate</text>
        <dbReference type="Rhea" id="RHEA:28002"/>
        <dbReference type="ChEBI" id="CHEBI:16016"/>
        <dbReference type="ChEBI" id="CHEBI:57634"/>
        <dbReference type="ChEBI" id="CHEBI:59776"/>
    </reaction>
</comment>
<evidence type="ECO:0000313" key="12">
    <source>
        <dbReference type="Proteomes" id="UP000038045"/>
    </source>
</evidence>
<evidence type="ECO:0000256" key="5">
    <source>
        <dbReference type="ARBA" id="ARBA00022723"/>
    </source>
</evidence>
<evidence type="ECO:0000259" key="11">
    <source>
        <dbReference type="Pfam" id="PF01937"/>
    </source>
</evidence>
<dbReference type="Proteomes" id="UP000038045">
    <property type="component" value="Unplaced"/>
</dbReference>
<evidence type="ECO:0000256" key="10">
    <source>
        <dbReference type="RuleBase" id="RU367030"/>
    </source>
</evidence>
<accession>A0A0N4ZS62</accession>
<evidence type="ECO:0000256" key="8">
    <source>
        <dbReference type="ARBA" id="ARBA00045980"/>
    </source>
</evidence>
<dbReference type="WBParaSite" id="PTRK_0001134300.1">
    <property type="protein sequence ID" value="PTRK_0001134300.1"/>
    <property type="gene ID" value="PTRK_0001134300"/>
</dbReference>
<dbReference type="EC" id="2.1.1.-" evidence="10"/>
<name>A0A0N4ZS62_PARTI</name>
<comment type="catalytic activity">
    <reaction evidence="2 10">
        <text>beta-D-fructose 1-phosphate + H2O = D-fructose + phosphate</text>
        <dbReference type="Rhea" id="RHEA:35603"/>
        <dbReference type="ChEBI" id="CHEBI:15377"/>
        <dbReference type="ChEBI" id="CHEBI:37721"/>
        <dbReference type="ChEBI" id="CHEBI:43474"/>
        <dbReference type="ChEBI" id="CHEBI:138881"/>
    </reaction>
</comment>
<evidence type="ECO:0000256" key="2">
    <source>
        <dbReference type="ARBA" id="ARBA00001326"/>
    </source>
</evidence>
<keyword evidence="4" id="KW-0533">Nickel</keyword>
<evidence type="ECO:0000256" key="4">
    <source>
        <dbReference type="ARBA" id="ARBA00022596"/>
    </source>
</evidence>
<dbReference type="Gene3D" id="1.20.930.60">
    <property type="match status" value="1"/>
</dbReference>
<protein>
    <recommendedName>
        <fullName evidence="10">Sugar phosphate phosphatase</fullName>
        <ecNumber evidence="10">2.1.1.-</ecNumber>
        <ecNumber evidence="10">3.1.3.-</ecNumber>
    </recommendedName>
</protein>
<dbReference type="InterPro" id="IPR036075">
    <property type="entry name" value="ARMT-1-like_metal-bd_sf"/>
</dbReference>
<dbReference type="PANTHER" id="PTHR12260">
    <property type="entry name" value="DAMAGE-CONTROL PHOSPHATASE ARMT1"/>
    <property type="match status" value="1"/>
</dbReference>
<dbReference type="Pfam" id="PF01937">
    <property type="entry name" value="ARMT1-like_dom"/>
    <property type="match status" value="1"/>
</dbReference>
<evidence type="ECO:0000256" key="7">
    <source>
        <dbReference type="ARBA" id="ARBA00023211"/>
    </source>
</evidence>
<dbReference type="GO" id="GO:0046872">
    <property type="term" value="F:metal ion binding"/>
    <property type="evidence" value="ECO:0007669"/>
    <property type="project" value="UniProtKB-UniRule"/>
</dbReference>
<sequence length="413" mass="48185">MAEPLVGSIQGTFAFKTVHDRWPKILTKIIDQLHRKYPEIKKSKGDDACVELTGIINKLSEMRYRLMTNKELVKFDEHVNDSRYWNSYIDLLESKNKNFWYEGDWLFVECYMYKNIYEFVRSTTLINDIDPFELEKLDSLKASEQCMIKIAENLDNYNAKEMFLLSLWANKFDLSLSGGDPVETTQCFIKTAFSNDSKILVDDTTRVGYYLMESMPLNRIDIVTDNFCLEFFIDLCVGEKFIKNLNAKSIKFHLKAFPWFVSDVTQKDANFLLKFMVSSNNSVLVDLGKRWEERIKDGTFIFEYDDFWTTGASFYEMKDLSNNLYMDLKTNSGLVIFKGDLNYRKLVGDRNWNPTNDLMKSIFSFDINPFLVLRTLKSETVAGLTEDTYKSVKDTPSWMVSGEYGIIQFVPPK</sequence>
<evidence type="ECO:0000256" key="6">
    <source>
        <dbReference type="ARBA" id="ARBA00022801"/>
    </source>
</evidence>